<feature type="region of interest" description="Disordered" evidence="1">
    <location>
        <begin position="130"/>
        <end position="187"/>
    </location>
</feature>
<feature type="compositionally biased region" description="Polar residues" evidence="1">
    <location>
        <begin position="130"/>
        <end position="154"/>
    </location>
</feature>
<evidence type="ECO:0000313" key="2">
    <source>
        <dbReference type="EMBL" id="KAJ2680277.1"/>
    </source>
</evidence>
<sequence length="462" mass="49079">MHAKSASVTFAENCRSDSALALHSRNSIQEYPVLQTVPLHAAKSESPQRKLASALLSPLDTKLTKGCSMQLQLMMPAGKLHSADIHSAGLISPKLPISPALSPMEDSKDSFTPYYMSTAQPRAPELQRSSYAPLSSHKQAQTATNASHISSTAAAESPAGLASPGISTGQLTPNTGNNSMELDGRLSDVSTATRIRRSLSTLLTRSSSMLLRKGNSSDSRRAGKRISQEATIPEHTALISSAPATPSACLPAIMVRSSRATSANRKNAAALSPDGAMQSSLANHSSDAALPAAGMAFSSSRFNLAVVNGIVSPLIRNSMVHLKVVMNANTIVIVPMVRTEVFARARERILTKLFWGGVSFVESKRRKLVVRRADGSHTSIEDNRTWRKLMEAANHVSRQNAIYASATAKTVVKLTLHLMDPQDIVAAAHEASIEARSAIATKMEMLDTATGGASAMPSPVPC</sequence>
<comment type="caution">
    <text evidence="2">The sequence shown here is derived from an EMBL/GenBank/DDBJ whole genome shotgun (WGS) entry which is preliminary data.</text>
</comment>
<dbReference type="EMBL" id="JANBTW010000006">
    <property type="protein sequence ID" value="KAJ2680277.1"/>
    <property type="molecule type" value="Genomic_DNA"/>
</dbReference>
<reference evidence="2" key="1">
    <citation type="submission" date="2022-07" db="EMBL/GenBank/DDBJ databases">
        <title>Phylogenomic reconstructions and comparative analyses of Kickxellomycotina fungi.</title>
        <authorList>
            <person name="Reynolds N.K."/>
            <person name="Stajich J.E."/>
            <person name="Barry K."/>
            <person name="Grigoriev I.V."/>
            <person name="Crous P."/>
            <person name="Smith M.E."/>
        </authorList>
    </citation>
    <scope>NUCLEOTIDE SEQUENCE</scope>
    <source>
        <strain evidence="2">NRRL 3115</strain>
    </source>
</reference>
<organism evidence="2 3">
    <name type="scientific">Coemansia spiralis</name>
    <dbReference type="NCBI Taxonomy" id="417178"/>
    <lineage>
        <taxon>Eukaryota</taxon>
        <taxon>Fungi</taxon>
        <taxon>Fungi incertae sedis</taxon>
        <taxon>Zoopagomycota</taxon>
        <taxon>Kickxellomycotina</taxon>
        <taxon>Kickxellomycetes</taxon>
        <taxon>Kickxellales</taxon>
        <taxon>Kickxellaceae</taxon>
        <taxon>Coemansia</taxon>
    </lineage>
</organism>
<dbReference type="AlphaFoldDB" id="A0A9W8GE33"/>
<dbReference type="Proteomes" id="UP001151518">
    <property type="component" value="Unassembled WGS sequence"/>
</dbReference>
<evidence type="ECO:0000313" key="3">
    <source>
        <dbReference type="Proteomes" id="UP001151518"/>
    </source>
</evidence>
<feature type="compositionally biased region" description="Polar residues" evidence="1">
    <location>
        <begin position="165"/>
        <end position="180"/>
    </location>
</feature>
<proteinExistence type="predicted"/>
<name>A0A9W8GE33_9FUNG</name>
<gene>
    <name evidence="2" type="ORF">GGI25_000870</name>
</gene>
<accession>A0A9W8GE33</accession>
<protein>
    <submittedName>
        <fullName evidence="2">Uncharacterized protein</fullName>
    </submittedName>
</protein>
<feature type="region of interest" description="Disordered" evidence="1">
    <location>
        <begin position="210"/>
        <end position="238"/>
    </location>
</feature>
<dbReference type="OrthoDB" id="5560930at2759"/>
<evidence type="ECO:0000256" key="1">
    <source>
        <dbReference type="SAM" id="MobiDB-lite"/>
    </source>
</evidence>